<keyword evidence="1" id="KW-0732">Signal</keyword>
<name>A0AAN5YFT0_ASPLE</name>
<evidence type="ECO:0000313" key="2">
    <source>
        <dbReference type="EMBL" id="KAF4200287.1"/>
    </source>
</evidence>
<organism evidence="2 3">
    <name type="scientific">Aspergillus lentulus</name>
    <dbReference type="NCBI Taxonomy" id="293939"/>
    <lineage>
        <taxon>Eukaryota</taxon>
        <taxon>Fungi</taxon>
        <taxon>Dikarya</taxon>
        <taxon>Ascomycota</taxon>
        <taxon>Pezizomycotina</taxon>
        <taxon>Eurotiomycetes</taxon>
        <taxon>Eurotiomycetidae</taxon>
        <taxon>Eurotiales</taxon>
        <taxon>Aspergillaceae</taxon>
        <taxon>Aspergillus</taxon>
        <taxon>Aspergillus subgen. Fumigati</taxon>
    </lineage>
</organism>
<protein>
    <submittedName>
        <fullName evidence="2">Uncharacterized protein</fullName>
    </submittedName>
</protein>
<dbReference type="AlphaFoldDB" id="A0AAN5YFT0"/>
<feature type="chain" id="PRO_5043053258" evidence="1">
    <location>
        <begin position="18"/>
        <end position="86"/>
    </location>
</feature>
<sequence>MLFTQLLSVAFATVIAAQSPVATLFPEPRFIGPLQQFLSADQCVLVNSNTIDPNAIPAEVLVYSDRSDLQNLQAHDDYFPARLPKC</sequence>
<dbReference type="EMBL" id="JAAAPU010000212">
    <property type="protein sequence ID" value="KAF4200287.1"/>
    <property type="molecule type" value="Genomic_DNA"/>
</dbReference>
<evidence type="ECO:0000256" key="1">
    <source>
        <dbReference type="SAM" id="SignalP"/>
    </source>
</evidence>
<comment type="caution">
    <text evidence="2">The sequence shown here is derived from an EMBL/GenBank/DDBJ whole genome shotgun (WGS) entry which is preliminary data.</text>
</comment>
<dbReference type="Proteomes" id="UP000649114">
    <property type="component" value="Unassembled WGS sequence"/>
</dbReference>
<proteinExistence type="predicted"/>
<accession>A0AAN5YFT0</accession>
<reference evidence="2" key="2">
    <citation type="submission" date="2020-04" db="EMBL/GenBank/DDBJ databases">
        <authorList>
            <person name="Santos R.A.C."/>
            <person name="Steenwyk J.L."/>
            <person name="Rivero-Menendez O."/>
            <person name="Mead M.E."/>
            <person name="Silva L.P."/>
            <person name="Bastos R.W."/>
            <person name="Alastruey-Izquierdo A."/>
            <person name="Goldman G.H."/>
            <person name="Rokas A."/>
        </authorList>
    </citation>
    <scope>NUCLEOTIDE SEQUENCE</scope>
    <source>
        <strain evidence="2">CNM-CM8927</strain>
    </source>
</reference>
<feature type="signal peptide" evidence="1">
    <location>
        <begin position="1"/>
        <end position="17"/>
    </location>
</feature>
<gene>
    <name evidence="2" type="ORF">CNMCM8927_003615</name>
</gene>
<reference evidence="2" key="1">
    <citation type="journal article" date="2020" name="bioRxiv">
        <title>Genomic and phenotypic heterogeneity of clinical isolates of the human pathogens Aspergillus fumigatus, Aspergillus lentulus and Aspergillus fumigatiaffinis.</title>
        <authorList>
            <person name="dos Santos R.A.C."/>
            <person name="Steenwyk J.L."/>
            <person name="Rivero-Menendez O."/>
            <person name="Mead M.E."/>
            <person name="Silva L.P."/>
            <person name="Bastos R.W."/>
            <person name="Alastruey-Izquierdo A."/>
            <person name="Goldman G.H."/>
            <person name="Rokas A."/>
        </authorList>
    </citation>
    <scope>NUCLEOTIDE SEQUENCE</scope>
    <source>
        <strain evidence="2">CNM-CM8927</strain>
    </source>
</reference>
<evidence type="ECO:0000313" key="3">
    <source>
        <dbReference type="Proteomes" id="UP000649114"/>
    </source>
</evidence>